<organism evidence="2 3">
    <name type="scientific">Pseudomassariella vexata</name>
    <dbReference type="NCBI Taxonomy" id="1141098"/>
    <lineage>
        <taxon>Eukaryota</taxon>
        <taxon>Fungi</taxon>
        <taxon>Dikarya</taxon>
        <taxon>Ascomycota</taxon>
        <taxon>Pezizomycotina</taxon>
        <taxon>Sordariomycetes</taxon>
        <taxon>Xylariomycetidae</taxon>
        <taxon>Amphisphaeriales</taxon>
        <taxon>Pseudomassariaceae</taxon>
        <taxon>Pseudomassariella</taxon>
    </lineage>
</organism>
<name>A0A1Y2DR97_9PEZI</name>
<feature type="region of interest" description="Disordered" evidence="1">
    <location>
        <begin position="575"/>
        <end position="696"/>
    </location>
</feature>
<feature type="region of interest" description="Disordered" evidence="1">
    <location>
        <begin position="412"/>
        <end position="441"/>
    </location>
</feature>
<feature type="compositionally biased region" description="Basic and acidic residues" evidence="1">
    <location>
        <begin position="593"/>
        <end position="615"/>
    </location>
</feature>
<feature type="compositionally biased region" description="Low complexity" evidence="1">
    <location>
        <begin position="372"/>
        <end position="385"/>
    </location>
</feature>
<dbReference type="RefSeq" id="XP_040713703.1">
    <property type="nucleotide sequence ID" value="XM_040864148.1"/>
</dbReference>
<dbReference type="OrthoDB" id="4837923at2759"/>
<keyword evidence="3" id="KW-1185">Reference proteome</keyword>
<proteinExistence type="predicted"/>
<feature type="compositionally biased region" description="Basic and acidic residues" evidence="1">
    <location>
        <begin position="687"/>
        <end position="696"/>
    </location>
</feature>
<evidence type="ECO:0000256" key="1">
    <source>
        <dbReference type="SAM" id="MobiDB-lite"/>
    </source>
</evidence>
<comment type="caution">
    <text evidence="2">The sequence shown here is derived from an EMBL/GenBank/DDBJ whole genome shotgun (WGS) entry which is preliminary data.</text>
</comment>
<dbReference type="EMBL" id="MCFJ01000010">
    <property type="protein sequence ID" value="ORY61626.1"/>
    <property type="molecule type" value="Genomic_DNA"/>
</dbReference>
<dbReference type="InParanoid" id="A0A1Y2DR97"/>
<dbReference type="Proteomes" id="UP000193689">
    <property type="component" value="Unassembled WGS sequence"/>
</dbReference>
<feature type="compositionally biased region" description="Polar residues" evidence="1">
    <location>
        <begin position="412"/>
        <end position="421"/>
    </location>
</feature>
<evidence type="ECO:0000313" key="2">
    <source>
        <dbReference type="EMBL" id="ORY61626.1"/>
    </source>
</evidence>
<reference evidence="2 3" key="1">
    <citation type="submission" date="2016-07" db="EMBL/GenBank/DDBJ databases">
        <title>Pervasive Adenine N6-methylation of Active Genes in Fungi.</title>
        <authorList>
            <consortium name="DOE Joint Genome Institute"/>
            <person name="Mondo S.J."/>
            <person name="Dannebaum R.O."/>
            <person name="Kuo R.C."/>
            <person name="Labutti K."/>
            <person name="Haridas S."/>
            <person name="Kuo A."/>
            <person name="Salamov A."/>
            <person name="Ahrendt S.R."/>
            <person name="Lipzen A."/>
            <person name="Sullivan W."/>
            <person name="Andreopoulos W.B."/>
            <person name="Clum A."/>
            <person name="Lindquist E."/>
            <person name="Daum C."/>
            <person name="Ramamoorthy G.K."/>
            <person name="Gryganskyi A."/>
            <person name="Culley D."/>
            <person name="Magnuson J.K."/>
            <person name="James T.Y."/>
            <person name="O'Malley M.A."/>
            <person name="Stajich J.E."/>
            <person name="Spatafora J.W."/>
            <person name="Visel A."/>
            <person name="Grigoriev I.V."/>
        </authorList>
    </citation>
    <scope>NUCLEOTIDE SEQUENCE [LARGE SCALE GENOMIC DNA]</scope>
    <source>
        <strain evidence="2 3">CBS 129021</strain>
    </source>
</reference>
<protein>
    <submittedName>
        <fullName evidence="2">Uncharacterized protein</fullName>
    </submittedName>
</protein>
<dbReference type="GeneID" id="63780360"/>
<accession>A0A1Y2DR97</accession>
<gene>
    <name evidence="2" type="ORF">BCR38DRAFT_487374</name>
</gene>
<feature type="compositionally biased region" description="Basic and acidic residues" evidence="1">
    <location>
        <begin position="624"/>
        <end position="638"/>
    </location>
</feature>
<feature type="region of interest" description="Disordered" evidence="1">
    <location>
        <begin position="130"/>
        <end position="179"/>
    </location>
</feature>
<evidence type="ECO:0000313" key="3">
    <source>
        <dbReference type="Proteomes" id="UP000193689"/>
    </source>
</evidence>
<feature type="region of interest" description="Disordered" evidence="1">
    <location>
        <begin position="354"/>
        <end position="385"/>
    </location>
</feature>
<sequence length="696" mass="76641">MARPIRFSVASIESDQFFSVPSSRVASRHVSVHASTRRKRDAPNSLVKLLIPTDPSPSILQPDVVTPCSENGAPEPTNNSKWALPLSIRQHDPKNGHFCPTVIRRWRERDRHAGNGNNEAQDEGEALESFGPLDSFMSSPAPPVTTKRWSSTSIGHNARSAASARRASTLSEHGLDDPATVRHGIEGIVSSIKAYLSHRRHENCSPESVSCPNLEENLRPSVKTVEAGPWGLRSESEDIYLVTTNDIAGILDIVIAGLRTLHDENLSTGCLSVLLPNERVPRPNLCATAILPRTSSLAYPATTISPVRPSFAMLEFSSPPLHDAHGAQGAQASPTTKATIISRHSITEMSWLLSSESSDQDSPLRGISPTISNRGSLYSSSPSRSPMLTRRASAIFGQIHTESNPFANRVTQLEGRPSSTPVDKPSGGKRRRIKSRNSLPDQRSIISFPALRSRACTSEWITRRQQDEVRVSTLYHSGVDAHSGFPVETPDLADRDHRAPSEGALMLSAGESHALWRSEQTNPGHQADKKMGAAIGTSSHRRRSSVHFLGQQYPRYHDSLISKLRRYSFMPLIDQTPESIRRSTPPPKAQGEAPRRLESHGERKQSSKEMLEEILAKSLPSQRQRHDSKGSAKNKSRDASGSTTRNTSRKPSKRSSTRERVSCTEDYHPHVCLDEQPTPIPTSPSELSERIDGYFM</sequence>
<dbReference type="AlphaFoldDB" id="A0A1Y2DR97"/>
<feature type="compositionally biased region" description="Low complexity" evidence="1">
    <location>
        <begin position="158"/>
        <end position="168"/>
    </location>
</feature>
<feature type="region of interest" description="Disordered" evidence="1">
    <location>
        <begin position="520"/>
        <end position="545"/>
    </location>
</feature>
<feature type="compositionally biased region" description="Basic and acidic residues" evidence="1">
    <location>
        <begin position="656"/>
        <end position="673"/>
    </location>
</feature>